<sequence>MIGLRRITTFRATPSVNQRRYTTSAHDRAATIAVNIKDKSKSGSEMDARVEKTLKTEPPMEPLEKAQLTKDAGAKSDTEPIKDKRPLTKN</sequence>
<dbReference type="AlphaFoldDB" id="A0A2P6NWG6"/>
<feature type="region of interest" description="Disordered" evidence="1">
    <location>
        <begin position="38"/>
        <end position="90"/>
    </location>
</feature>
<accession>A0A2P6NWG6</accession>
<feature type="compositionally biased region" description="Basic and acidic residues" evidence="1">
    <location>
        <begin position="62"/>
        <end position="90"/>
    </location>
</feature>
<evidence type="ECO:0000313" key="2">
    <source>
        <dbReference type="EMBL" id="PRP88300.1"/>
    </source>
</evidence>
<protein>
    <submittedName>
        <fullName evidence="2">Uncharacterized protein</fullName>
    </submittedName>
</protein>
<feature type="compositionally biased region" description="Basic and acidic residues" evidence="1">
    <location>
        <begin position="38"/>
        <end position="55"/>
    </location>
</feature>
<dbReference type="InParanoid" id="A0A2P6NWG6"/>
<organism evidence="2 3">
    <name type="scientific">Planoprotostelium fungivorum</name>
    <dbReference type="NCBI Taxonomy" id="1890364"/>
    <lineage>
        <taxon>Eukaryota</taxon>
        <taxon>Amoebozoa</taxon>
        <taxon>Evosea</taxon>
        <taxon>Variosea</taxon>
        <taxon>Cavosteliida</taxon>
        <taxon>Cavosteliaceae</taxon>
        <taxon>Planoprotostelium</taxon>
    </lineage>
</organism>
<evidence type="ECO:0000313" key="3">
    <source>
        <dbReference type="Proteomes" id="UP000241769"/>
    </source>
</evidence>
<name>A0A2P6NWG6_9EUKA</name>
<comment type="caution">
    <text evidence="2">The sequence shown here is derived from an EMBL/GenBank/DDBJ whole genome shotgun (WGS) entry which is preliminary data.</text>
</comment>
<gene>
    <name evidence="2" type="ORF">PROFUN_03409</name>
</gene>
<dbReference type="Proteomes" id="UP000241769">
    <property type="component" value="Unassembled WGS sequence"/>
</dbReference>
<dbReference type="EMBL" id="MDYQ01000012">
    <property type="protein sequence ID" value="PRP88300.1"/>
    <property type="molecule type" value="Genomic_DNA"/>
</dbReference>
<keyword evidence="3" id="KW-1185">Reference proteome</keyword>
<proteinExistence type="predicted"/>
<evidence type="ECO:0000256" key="1">
    <source>
        <dbReference type="SAM" id="MobiDB-lite"/>
    </source>
</evidence>
<reference evidence="2 3" key="1">
    <citation type="journal article" date="2018" name="Genome Biol. Evol.">
        <title>Multiple Roots of Fruiting Body Formation in Amoebozoa.</title>
        <authorList>
            <person name="Hillmann F."/>
            <person name="Forbes G."/>
            <person name="Novohradska S."/>
            <person name="Ferling I."/>
            <person name="Riege K."/>
            <person name="Groth M."/>
            <person name="Westermann M."/>
            <person name="Marz M."/>
            <person name="Spaller T."/>
            <person name="Winckler T."/>
            <person name="Schaap P."/>
            <person name="Glockner G."/>
        </authorList>
    </citation>
    <scope>NUCLEOTIDE SEQUENCE [LARGE SCALE GENOMIC DNA]</scope>
    <source>
        <strain evidence="2 3">Jena</strain>
    </source>
</reference>